<dbReference type="CDD" id="cd23451">
    <property type="entry name" value="beta-trefoil_Ricin_laminarinase"/>
    <property type="match status" value="1"/>
</dbReference>
<sequence>MAIRRSRLLAIITATGVVGTLGVLGITNASAASAGTLKSSLNGKCLDVTDGSTTNGNLPQLWDCTAGSSNQIWTLADNGTVQGKGKCLDVANNGTTDGAAVHLWDCISTVNSQKWTLSAAGDLVNTASGKCLDVIGKNTANGAKLQIWSCTGTSNQKWTFGGSSTPTTGPTTSPTTAPPAGGPGIKAVAPYYYTGWGNPPNLTTVTNTTGVKWFTMAFILNSGNCDPKWDGGRALTGGADQTAINTIRANGGDVVISFGGAAGPWLEHTCGSASALAGAYQKVINAYGLKAIDIDIEGTPYDSATDQQKTVDALKIIKTNNPGITTYITLGSGTGGPDASLINRAAGAGLVVDGWGIMTFDWGNTTGNQGQLTIQAADGLKNKLKTAYGWSDAEAYKHVGISSMNGITDEKAVVTLADMQTITAYAQQHTIARLSFWSLNRDRQCPGAYPNDDTCSGVSQSAYQFTKIISAYKG</sequence>
<dbReference type="CDD" id="cd06543">
    <property type="entry name" value="GH18_PF-ChiA-like"/>
    <property type="match status" value="1"/>
</dbReference>
<dbReference type="PROSITE" id="PS51910">
    <property type="entry name" value="GH18_2"/>
    <property type="match status" value="1"/>
</dbReference>
<dbReference type="InterPro" id="IPR001223">
    <property type="entry name" value="Glyco_hydro18_cat"/>
</dbReference>
<dbReference type="GO" id="GO:0005975">
    <property type="term" value="P:carbohydrate metabolic process"/>
    <property type="evidence" value="ECO:0007669"/>
    <property type="project" value="InterPro"/>
</dbReference>
<dbReference type="PANTHER" id="PTHR42976:SF1">
    <property type="entry name" value="GH18 DOMAIN-CONTAINING PROTEIN-RELATED"/>
    <property type="match status" value="1"/>
</dbReference>
<dbReference type="SUPFAM" id="SSF50370">
    <property type="entry name" value="Ricin B-like lectins"/>
    <property type="match status" value="1"/>
</dbReference>
<dbReference type="Pfam" id="PF00652">
    <property type="entry name" value="Ricin_B_lectin"/>
    <property type="match status" value="1"/>
</dbReference>
<dbReference type="AlphaFoldDB" id="A0A101JEU5"/>
<dbReference type="PANTHER" id="PTHR42976">
    <property type="entry name" value="BIFUNCTIONAL CHITINASE/LYSOZYME-RELATED"/>
    <property type="match status" value="1"/>
</dbReference>
<evidence type="ECO:0000259" key="2">
    <source>
        <dbReference type="PROSITE" id="PS51910"/>
    </source>
</evidence>
<evidence type="ECO:0000256" key="1">
    <source>
        <dbReference type="SAM" id="MobiDB-lite"/>
    </source>
</evidence>
<dbReference type="SMART" id="SM00458">
    <property type="entry name" value="RICIN"/>
    <property type="match status" value="1"/>
</dbReference>
<keyword evidence="4" id="KW-1185">Reference proteome</keyword>
<evidence type="ECO:0000313" key="3">
    <source>
        <dbReference type="EMBL" id="KUL25485.1"/>
    </source>
</evidence>
<feature type="region of interest" description="Disordered" evidence="1">
    <location>
        <begin position="159"/>
        <end position="181"/>
    </location>
</feature>
<protein>
    <submittedName>
        <fullName evidence="3">Chitinase</fullName>
    </submittedName>
</protein>
<dbReference type="SUPFAM" id="SSF51445">
    <property type="entry name" value="(Trans)glycosidases"/>
    <property type="match status" value="1"/>
</dbReference>
<accession>A0A101JEU5</accession>
<comment type="caution">
    <text evidence="3">The sequence shown here is derived from an EMBL/GenBank/DDBJ whole genome shotgun (WGS) entry which is preliminary data.</text>
</comment>
<name>A0A101JEU5_9ACTN</name>
<feature type="compositionally biased region" description="Low complexity" evidence="1">
    <location>
        <begin position="161"/>
        <end position="175"/>
    </location>
</feature>
<dbReference type="EMBL" id="LLZH01000313">
    <property type="protein sequence ID" value="KUL25485.1"/>
    <property type="molecule type" value="Genomic_DNA"/>
</dbReference>
<dbReference type="InterPro" id="IPR000772">
    <property type="entry name" value="Ricin_B_lectin"/>
</dbReference>
<proteinExistence type="predicted"/>
<reference evidence="3 4" key="1">
    <citation type="submission" date="2015-10" db="EMBL/GenBank/DDBJ databases">
        <authorList>
            <person name="Gilbert D.G."/>
        </authorList>
    </citation>
    <scope>NUCLEOTIDE SEQUENCE [LARGE SCALE GENOMIC DNA]</scope>
    <source>
        <strain evidence="3 4">NRRL B-16712</strain>
    </source>
</reference>
<feature type="domain" description="GH18" evidence="2">
    <location>
        <begin position="187"/>
        <end position="474"/>
    </location>
</feature>
<dbReference type="InterPro" id="IPR052750">
    <property type="entry name" value="GH18_Chitinase"/>
</dbReference>
<gene>
    <name evidence="3" type="ORF">ADL15_40475</name>
</gene>
<dbReference type="InterPro" id="IPR017853">
    <property type="entry name" value="GH"/>
</dbReference>
<dbReference type="InterPro" id="IPR035992">
    <property type="entry name" value="Ricin_B-like_lectins"/>
</dbReference>
<dbReference type="Gene3D" id="2.80.10.50">
    <property type="match status" value="2"/>
</dbReference>
<dbReference type="OrthoDB" id="99456at2"/>
<organism evidence="3 4">
    <name type="scientific">Actinoplanes awajinensis subsp. mycoplanecinus</name>
    <dbReference type="NCBI Taxonomy" id="135947"/>
    <lineage>
        <taxon>Bacteria</taxon>
        <taxon>Bacillati</taxon>
        <taxon>Actinomycetota</taxon>
        <taxon>Actinomycetes</taxon>
        <taxon>Micromonosporales</taxon>
        <taxon>Micromonosporaceae</taxon>
        <taxon>Actinoplanes</taxon>
    </lineage>
</organism>
<dbReference type="PROSITE" id="PS50231">
    <property type="entry name" value="RICIN_B_LECTIN"/>
    <property type="match status" value="1"/>
</dbReference>
<evidence type="ECO:0000313" key="4">
    <source>
        <dbReference type="Proteomes" id="UP000053244"/>
    </source>
</evidence>
<dbReference type="RefSeq" id="WP_067703425.1">
    <property type="nucleotide sequence ID" value="NZ_LLZH01000313.1"/>
</dbReference>
<dbReference type="Gene3D" id="3.20.20.80">
    <property type="entry name" value="Glycosidases"/>
    <property type="match status" value="1"/>
</dbReference>
<dbReference type="Proteomes" id="UP000053244">
    <property type="component" value="Unassembled WGS sequence"/>
</dbReference>